<evidence type="ECO:0000313" key="1">
    <source>
        <dbReference type="EMBL" id="EKS00329.1"/>
    </source>
</evidence>
<name>A0AA87MQ43_9LEPT</name>
<reference evidence="1 2" key="1">
    <citation type="journal article" date="2014" name="Int. J. Syst. Evol. Microbiol.">
        <title>Leptospira mayottensis sp. nov., a pathogenic species of the genus Leptospira isolated from humans.</title>
        <authorList>
            <person name="Bourhy P."/>
            <person name="Collet L."/>
            <person name="Brisse S."/>
            <person name="Picardeau M."/>
        </authorList>
    </citation>
    <scope>NUCLEOTIDE SEQUENCE [LARGE SCALE GENOMIC DNA]</scope>
    <source>
        <strain evidence="1 2">200901122</strain>
    </source>
</reference>
<dbReference type="Proteomes" id="UP000001343">
    <property type="component" value="Unassembled WGS sequence"/>
</dbReference>
<comment type="caution">
    <text evidence="1">The sequence shown here is derived from an EMBL/GenBank/DDBJ whole genome shotgun (WGS) entry which is preliminary data.</text>
</comment>
<organism evidence="1 2">
    <name type="scientific">Leptospira mayottensis 200901122</name>
    <dbReference type="NCBI Taxonomy" id="1193010"/>
    <lineage>
        <taxon>Bacteria</taxon>
        <taxon>Pseudomonadati</taxon>
        <taxon>Spirochaetota</taxon>
        <taxon>Spirochaetia</taxon>
        <taxon>Leptospirales</taxon>
        <taxon>Leptospiraceae</taxon>
        <taxon>Leptospira</taxon>
    </lineage>
</organism>
<protein>
    <submittedName>
        <fullName evidence="1">Uncharacterized protein</fullName>
    </submittedName>
</protein>
<accession>A0AA87MQ43</accession>
<dbReference type="AlphaFoldDB" id="A0AA87MQ43"/>
<gene>
    <name evidence="1" type="ORF">LEP1GSC125_2930</name>
</gene>
<dbReference type="EMBL" id="AKWM02000038">
    <property type="protein sequence ID" value="EKS00329.1"/>
    <property type="molecule type" value="Genomic_DNA"/>
</dbReference>
<sequence>MNLLSERQLNWLMIALVLRGFSEPAACPGLQGFLKSRAERGTVFDQGPRGSYIFLQELLQKNLINSYQKDRALFLFQQHSKKQS</sequence>
<proteinExistence type="predicted"/>
<evidence type="ECO:0000313" key="2">
    <source>
        <dbReference type="Proteomes" id="UP000001343"/>
    </source>
</evidence>